<evidence type="ECO:0000256" key="1">
    <source>
        <dbReference type="SAM" id="Phobius"/>
    </source>
</evidence>
<accession>A0ABW0SH62</accession>
<keyword evidence="3" id="KW-1185">Reference proteome</keyword>
<organism evidence="2 3">
    <name type="scientific">Rubellimicrobium aerolatum</name>
    <dbReference type="NCBI Taxonomy" id="490979"/>
    <lineage>
        <taxon>Bacteria</taxon>
        <taxon>Pseudomonadati</taxon>
        <taxon>Pseudomonadota</taxon>
        <taxon>Alphaproteobacteria</taxon>
        <taxon>Rhodobacterales</taxon>
        <taxon>Roseobacteraceae</taxon>
        <taxon>Rubellimicrobium</taxon>
    </lineage>
</organism>
<dbReference type="RefSeq" id="WP_209843299.1">
    <property type="nucleotide sequence ID" value="NZ_JAGGJP010000028.1"/>
</dbReference>
<reference evidence="3" key="1">
    <citation type="journal article" date="2019" name="Int. J. Syst. Evol. Microbiol.">
        <title>The Global Catalogue of Microorganisms (GCM) 10K type strain sequencing project: providing services to taxonomists for standard genome sequencing and annotation.</title>
        <authorList>
            <consortium name="The Broad Institute Genomics Platform"/>
            <consortium name="The Broad Institute Genome Sequencing Center for Infectious Disease"/>
            <person name="Wu L."/>
            <person name="Ma J."/>
        </authorList>
    </citation>
    <scope>NUCLEOTIDE SEQUENCE [LARGE SCALE GENOMIC DNA]</scope>
    <source>
        <strain evidence="3">KACC 11588</strain>
    </source>
</reference>
<evidence type="ECO:0008006" key="4">
    <source>
        <dbReference type="Google" id="ProtNLM"/>
    </source>
</evidence>
<evidence type="ECO:0000313" key="3">
    <source>
        <dbReference type="Proteomes" id="UP001596056"/>
    </source>
</evidence>
<protein>
    <recommendedName>
        <fullName evidence="4">DUF3772 domain-containing protein</fullName>
    </recommendedName>
</protein>
<comment type="caution">
    <text evidence="2">The sequence shown here is derived from an EMBL/GenBank/DDBJ whole genome shotgun (WGS) entry which is preliminary data.</text>
</comment>
<keyword evidence="1" id="KW-0812">Transmembrane</keyword>
<gene>
    <name evidence="2" type="ORF">ACFPOC_17725</name>
</gene>
<keyword evidence="1" id="KW-0472">Membrane</keyword>
<dbReference type="Proteomes" id="UP001596056">
    <property type="component" value="Unassembled WGS sequence"/>
</dbReference>
<dbReference type="EMBL" id="JBHSNA010000032">
    <property type="protein sequence ID" value="MFC5568246.1"/>
    <property type="molecule type" value="Genomic_DNA"/>
</dbReference>
<keyword evidence="1" id="KW-1133">Transmembrane helix</keyword>
<proteinExistence type="predicted"/>
<feature type="transmembrane region" description="Helical" evidence="1">
    <location>
        <begin position="132"/>
        <end position="150"/>
    </location>
</feature>
<evidence type="ECO:0000313" key="2">
    <source>
        <dbReference type="EMBL" id="MFC5568246.1"/>
    </source>
</evidence>
<name>A0ABW0SH62_9RHOB</name>
<sequence>MSSHPSAPPASPDADLRETLDLLGTLMASVSDRVDAQTEALDRLSKTAAEARQAAFAARAQTDPKLFGDAIGEATRTGLAPATNTIREANALLLRGVELARTELKDAGKTKMELLKRLMAEYERLRWWRLRLPVLALGGLVLLVLLTVALPRLVALHPMGCWALGGEWGDYLNCCLFRRP</sequence>